<sequence>MTESRTEQNRIFLITQDKTTMNNMIFIWAIAVFFQESSGITLTQPKVRTVQLGQTATIECSSSNQWCKNMHTLEELQETAVIQ</sequence>
<accession>A0AA88Q4P3</accession>
<evidence type="ECO:0000313" key="1">
    <source>
        <dbReference type="EMBL" id="KAK2915673.1"/>
    </source>
</evidence>
<proteinExistence type="predicted"/>
<comment type="caution">
    <text evidence="1">The sequence shown here is derived from an EMBL/GenBank/DDBJ whole genome shotgun (WGS) entry which is preliminary data.</text>
</comment>
<keyword evidence="2" id="KW-1185">Reference proteome</keyword>
<dbReference type="Proteomes" id="UP001187343">
    <property type="component" value="Unassembled WGS sequence"/>
</dbReference>
<organism evidence="1 2">
    <name type="scientific">Cirrhinus molitorella</name>
    <name type="common">mud carp</name>
    <dbReference type="NCBI Taxonomy" id="172907"/>
    <lineage>
        <taxon>Eukaryota</taxon>
        <taxon>Metazoa</taxon>
        <taxon>Chordata</taxon>
        <taxon>Craniata</taxon>
        <taxon>Vertebrata</taxon>
        <taxon>Euteleostomi</taxon>
        <taxon>Actinopterygii</taxon>
        <taxon>Neopterygii</taxon>
        <taxon>Teleostei</taxon>
        <taxon>Ostariophysi</taxon>
        <taxon>Cypriniformes</taxon>
        <taxon>Cyprinidae</taxon>
        <taxon>Labeoninae</taxon>
        <taxon>Labeonini</taxon>
        <taxon>Cirrhinus</taxon>
    </lineage>
</organism>
<reference evidence="1" key="1">
    <citation type="submission" date="2023-08" db="EMBL/GenBank/DDBJ databases">
        <title>Chromosome-level Genome Assembly of mud carp (Cirrhinus molitorella).</title>
        <authorList>
            <person name="Liu H."/>
        </authorList>
    </citation>
    <scope>NUCLEOTIDE SEQUENCE</scope>
    <source>
        <strain evidence="1">Prfri</strain>
        <tissue evidence="1">Muscle</tissue>
    </source>
</reference>
<protein>
    <submittedName>
        <fullName evidence="1">Uncharacterized protein</fullName>
    </submittedName>
</protein>
<dbReference type="EMBL" id="JAUYZG010000001">
    <property type="protein sequence ID" value="KAK2915673.1"/>
    <property type="molecule type" value="Genomic_DNA"/>
</dbReference>
<gene>
    <name evidence="1" type="ORF">Q8A67_000047</name>
</gene>
<evidence type="ECO:0000313" key="2">
    <source>
        <dbReference type="Proteomes" id="UP001187343"/>
    </source>
</evidence>
<name>A0AA88Q4P3_9TELE</name>
<dbReference type="AlphaFoldDB" id="A0AA88Q4P3"/>